<name>A0A9R1UA86_9HYME</name>
<gene>
    <name evidence="3" type="primary">LOC105272505</name>
</gene>
<dbReference type="Proteomes" id="UP000694866">
    <property type="component" value="Unplaced"/>
</dbReference>
<feature type="region of interest" description="Disordered" evidence="1">
    <location>
        <begin position="245"/>
        <end position="268"/>
    </location>
</feature>
<dbReference type="KEGG" id="fas:105272505"/>
<evidence type="ECO:0000256" key="1">
    <source>
        <dbReference type="SAM" id="MobiDB-lite"/>
    </source>
</evidence>
<protein>
    <submittedName>
        <fullName evidence="3">Uncharacterized protein</fullName>
    </submittedName>
</protein>
<accession>A0A9R1UA86</accession>
<sequence>MDFSPGGTKLLRRGRPLKNKTNNFNAKLLSEKSLSDDENEFHVDGDDGDEIEGALMRSAEGATEDSTEVGETPERGKKPRNELSQERDGDVREIREKRHERLAQIYAISEGKTEDELEIERKPQKIRKTIDDKEYNLLPPARGRGHEIEIYPSTGIFLKKRWVRRAILRSGNKPRDLICELLRCLLGNRLENMTIYGGKDKDPIPKEVYHSGRWAVNSWVQRDYRLDEVEYRRCVTQLCTRSRSNYKKQPQNNGNVIEHRGEERRPMDHPIDVIPETIEELEATQPEYQKMKQVQKQQPVGFLNRRI</sequence>
<dbReference type="AlphaFoldDB" id="A0A9R1UA86"/>
<dbReference type="OrthoDB" id="7701443at2759"/>
<feature type="compositionally biased region" description="Polar residues" evidence="1">
    <location>
        <begin position="245"/>
        <end position="255"/>
    </location>
</feature>
<evidence type="ECO:0000313" key="3">
    <source>
        <dbReference type="RefSeq" id="XP_011312968.1"/>
    </source>
</evidence>
<evidence type="ECO:0000313" key="2">
    <source>
        <dbReference type="Proteomes" id="UP000694866"/>
    </source>
</evidence>
<keyword evidence="2" id="KW-1185">Reference proteome</keyword>
<feature type="region of interest" description="Disordered" evidence="1">
    <location>
        <begin position="1"/>
        <end position="93"/>
    </location>
</feature>
<proteinExistence type="predicted"/>
<feature type="compositionally biased region" description="Basic and acidic residues" evidence="1">
    <location>
        <begin position="257"/>
        <end position="268"/>
    </location>
</feature>
<dbReference type="RefSeq" id="XP_011312968.1">
    <property type="nucleotide sequence ID" value="XM_011314666.1"/>
</dbReference>
<reference evidence="3" key="1">
    <citation type="submission" date="2025-08" db="UniProtKB">
        <authorList>
            <consortium name="RefSeq"/>
        </authorList>
    </citation>
    <scope>IDENTIFICATION</scope>
    <source>
        <strain evidence="3">USDA-PBARC FA_bdor</strain>
        <tissue evidence="3">Whole organism</tissue>
    </source>
</reference>
<dbReference type="GeneID" id="105272505"/>
<organism evidence="2 3">
    <name type="scientific">Fopius arisanus</name>
    <dbReference type="NCBI Taxonomy" id="64838"/>
    <lineage>
        <taxon>Eukaryota</taxon>
        <taxon>Metazoa</taxon>
        <taxon>Ecdysozoa</taxon>
        <taxon>Arthropoda</taxon>
        <taxon>Hexapoda</taxon>
        <taxon>Insecta</taxon>
        <taxon>Pterygota</taxon>
        <taxon>Neoptera</taxon>
        <taxon>Endopterygota</taxon>
        <taxon>Hymenoptera</taxon>
        <taxon>Apocrita</taxon>
        <taxon>Ichneumonoidea</taxon>
        <taxon>Braconidae</taxon>
        <taxon>Opiinae</taxon>
        <taxon>Fopius</taxon>
    </lineage>
</organism>
<feature type="compositionally biased region" description="Basic and acidic residues" evidence="1">
    <location>
        <begin position="29"/>
        <end position="45"/>
    </location>
</feature>
<feature type="compositionally biased region" description="Basic and acidic residues" evidence="1">
    <location>
        <begin position="72"/>
        <end position="93"/>
    </location>
</feature>